<keyword evidence="1" id="KW-1015">Disulfide bond</keyword>
<dbReference type="InterPro" id="IPR016186">
    <property type="entry name" value="C-type_lectin-like/link_sf"/>
</dbReference>
<dbReference type="SUPFAM" id="SSF56436">
    <property type="entry name" value="C-type lectin-like"/>
    <property type="match status" value="1"/>
</dbReference>
<dbReference type="Ensembl" id="ENSPRET00000017235.1">
    <property type="protein sequence ID" value="ENSPREP00000017055.1"/>
    <property type="gene ID" value="ENSPREG00000011490.1"/>
</dbReference>
<organism evidence="4 5">
    <name type="scientific">Poecilia reticulata</name>
    <name type="common">Guppy</name>
    <name type="synonym">Acanthophacelus reticulatus</name>
    <dbReference type="NCBI Taxonomy" id="8081"/>
    <lineage>
        <taxon>Eukaryota</taxon>
        <taxon>Metazoa</taxon>
        <taxon>Chordata</taxon>
        <taxon>Craniata</taxon>
        <taxon>Vertebrata</taxon>
        <taxon>Euteleostomi</taxon>
        <taxon>Actinopterygii</taxon>
        <taxon>Neopterygii</taxon>
        <taxon>Teleostei</taxon>
        <taxon>Neoteleostei</taxon>
        <taxon>Acanthomorphata</taxon>
        <taxon>Ovalentaria</taxon>
        <taxon>Atherinomorphae</taxon>
        <taxon>Cyprinodontiformes</taxon>
        <taxon>Poeciliidae</taxon>
        <taxon>Poeciliinae</taxon>
        <taxon>Poecilia</taxon>
    </lineage>
</organism>
<dbReference type="Gene3D" id="3.10.100.10">
    <property type="entry name" value="Mannose-Binding Protein A, subunit A"/>
    <property type="match status" value="1"/>
</dbReference>
<dbReference type="InterPro" id="IPR050111">
    <property type="entry name" value="C-type_lectin/snaclec_domain"/>
</dbReference>
<evidence type="ECO:0000256" key="1">
    <source>
        <dbReference type="ARBA" id="ARBA00023157"/>
    </source>
</evidence>
<dbReference type="InterPro" id="IPR018378">
    <property type="entry name" value="C-type_lectin_CS"/>
</dbReference>
<protein>
    <submittedName>
        <fullName evidence="4">Galactose-specific lectin nattectin-like</fullName>
    </submittedName>
</protein>
<name>A0A3P9P5F8_POERE</name>
<reference evidence="4" key="3">
    <citation type="submission" date="2025-09" db="UniProtKB">
        <authorList>
            <consortium name="Ensembl"/>
        </authorList>
    </citation>
    <scope>IDENTIFICATION</scope>
    <source>
        <strain evidence="4">Guanapo</strain>
    </source>
</reference>
<dbReference type="PANTHER" id="PTHR22803">
    <property type="entry name" value="MANNOSE, PHOSPHOLIPASE, LECTIN RECEPTOR RELATED"/>
    <property type="match status" value="1"/>
</dbReference>
<feature type="chain" id="PRO_5017946130" evidence="2">
    <location>
        <begin position="19"/>
        <end position="202"/>
    </location>
</feature>
<dbReference type="Bgee" id="ENSPREG00000011490">
    <property type="expression patterns" value="Expressed in caudal fin"/>
</dbReference>
<dbReference type="GeneTree" id="ENSGT00940000162818"/>
<evidence type="ECO:0000313" key="5">
    <source>
        <dbReference type="Proteomes" id="UP000242638"/>
    </source>
</evidence>
<feature type="signal peptide" evidence="2">
    <location>
        <begin position="1"/>
        <end position="18"/>
    </location>
</feature>
<keyword evidence="5" id="KW-1185">Reference proteome</keyword>
<reference evidence="4" key="2">
    <citation type="submission" date="2025-08" db="UniProtKB">
        <authorList>
            <consortium name="Ensembl"/>
        </authorList>
    </citation>
    <scope>IDENTIFICATION</scope>
    <source>
        <strain evidence="4">Guanapo</strain>
    </source>
</reference>
<dbReference type="PROSITE" id="PS00615">
    <property type="entry name" value="C_TYPE_LECTIN_1"/>
    <property type="match status" value="1"/>
</dbReference>
<dbReference type="InterPro" id="IPR001304">
    <property type="entry name" value="C-type_lectin-like"/>
</dbReference>
<dbReference type="Pfam" id="PF00059">
    <property type="entry name" value="Lectin_C"/>
    <property type="match status" value="1"/>
</dbReference>
<sequence length="202" mass="23919">MSILHLLVYVFIFSQCNRCPDIYSFVFSNNSDRIWHLHSSHRSTRYVTSRCASPPISKSDLVKRSTDCPRAWTGFNGRCFRYIPKPMSWARAEKNCHSMKANLASVHDMEEYHEIQRLIMTASHEYKETWIGGTDAQEENHWFWIDGTPFLYTNWCPGEPNNHRRQKQDCLHMNHGGQKCWDDFQCYLQRPSVCAKKARFIY</sequence>
<dbReference type="Proteomes" id="UP000242638">
    <property type="component" value="Unassembled WGS sequence"/>
</dbReference>
<keyword evidence="2" id="KW-0732">Signal</keyword>
<accession>A0A3P9P5F8</accession>
<evidence type="ECO:0000313" key="4">
    <source>
        <dbReference type="Ensembl" id="ENSPREP00000017055.1"/>
    </source>
</evidence>
<feature type="domain" description="C-type lectin" evidence="3">
    <location>
        <begin position="75"/>
        <end position="195"/>
    </location>
</feature>
<reference evidence="5" key="1">
    <citation type="submission" date="2013-11" db="EMBL/GenBank/DDBJ databases">
        <title>The genomic landscape of the Guanapo guppy.</title>
        <authorList>
            <person name="Kuenstner A."/>
            <person name="Dreyer C."/>
        </authorList>
    </citation>
    <scope>NUCLEOTIDE SEQUENCE</scope>
    <source>
        <strain evidence="5">Guanapo</strain>
    </source>
</reference>
<dbReference type="CDD" id="cd00037">
    <property type="entry name" value="CLECT"/>
    <property type="match status" value="1"/>
</dbReference>
<dbReference type="SMART" id="SM00034">
    <property type="entry name" value="CLECT"/>
    <property type="match status" value="1"/>
</dbReference>
<dbReference type="PROSITE" id="PS50041">
    <property type="entry name" value="C_TYPE_LECTIN_2"/>
    <property type="match status" value="1"/>
</dbReference>
<evidence type="ECO:0000256" key="2">
    <source>
        <dbReference type="SAM" id="SignalP"/>
    </source>
</evidence>
<proteinExistence type="predicted"/>
<dbReference type="AlphaFoldDB" id="A0A3P9P5F8"/>
<evidence type="ECO:0000259" key="3">
    <source>
        <dbReference type="PROSITE" id="PS50041"/>
    </source>
</evidence>
<dbReference type="InterPro" id="IPR016187">
    <property type="entry name" value="CTDL_fold"/>
</dbReference>